<feature type="transmembrane region" description="Helical" evidence="1">
    <location>
        <begin position="58"/>
        <end position="75"/>
    </location>
</feature>
<gene>
    <name evidence="2" type="ORF">MCOR_48817</name>
</gene>
<dbReference type="InterPro" id="IPR036188">
    <property type="entry name" value="FAD/NAD-bd_sf"/>
</dbReference>
<sequence length="417" mass="47195">MQRFGLSNDNLLFSEYFLEMDEYETQVSLFITIAILAAFAGSKAIYDRYRKSFTKIKVVVVGAGPIGLSSAIIALRSTKVSKITIFEEKERNELIYTSYQITFDDQSIQFLKSLGVDFDNIEGCWKGNYFQTNAGVYMQYILEKLKLSSNKTPCDIHFKTRFCRETLKDIESIQGRCLVITSDGRNGQSQRILGLNDFSEQYSCGAFGTVAAVERADLREIPTPEIRVHNLNFDLSAYGGSAPEANGTPGFSLKIFGNSKHRFISLAIAKCDLPVVKALRTILDRAMMRNIFLKCFNTYKLSSEPLLSESYALNHMKYSPRLFEIKLSQRSETVAYFDDCDMFVLAEGEAAAFLNFHTGLDINPAIRGLTSLGRFIEMITVADTEHAVSNALMYKMKHSEQLFRDFVKNGIREYMLT</sequence>
<protein>
    <recommendedName>
        <fullName evidence="4">FAD-binding domain-containing protein</fullName>
    </recommendedName>
</protein>
<dbReference type="Gene3D" id="3.50.50.60">
    <property type="entry name" value="FAD/NAD(P)-binding domain"/>
    <property type="match status" value="1"/>
</dbReference>
<organism evidence="2 3">
    <name type="scientific">Mytilus coruscus</name>
    <name type="common">Sea mussel</name>
    <dbReference type="NCBI Taxonomy" id="42192"/>
    <lineage>
        <taxon>Eukaryota</taxon>
        <taxon>Metazoa</taxon>
        <taxon>Spiralia</taxon>
        <taxon>Lophotrochozoa</taxon>
        <taxon>Mollusca</taxon>
        <taxon>Bivalvia</taxon>
        <taxon>Autobranchia</taxon>
        <taxon>Pteriomorphia</taxon>
        <taxon>Mytilida</taxon>
        <taxon>Mytiloidea</taxon>
        <taxon>Mytilidae</taxon>
        <taxon>Mytilinae</taxon>
        <taxon>Mytilus</taxon>
    </lineage>
</organism>
<dbReference type="AlphaFoldDB" id="A0A6J8E7S9"/>
<dbReference type="SUPFAM" id="SSF51905">
    <property type="entry name" value="FAD/NAD(P)-binding domain"/>
    <property type="match status" value="1"/>
</dbReference>
<dbReference type="EMBL" id="CACVKT020008605">
    <property type="protein sequence ID" value="CAC5416178.1"/>
    <property type="molecule type" value="Genomic_DNA"/>
</dbReference>
<name>A0A6J8E7S9_MYTCO</name>
<feature type="transmembrane region" description="Helical" evidence="1">
    <location>
        <begin position="27"/>
        <end position="46"/>
    </location>
</feature>
<reference evidence="2 3" key="1">
    <citation type="submission" date="2020-06" db="EMBL/GenBank/DDBJ databases">
        <authorList>
            <person name="Li R."/>
            <person name="Bekaert M."/>
        </authorList>
    </citation>
    <scope>NUCLEOTIDE SEQUENCE [LARGE SCALE GENOMIC DNA]</scope>
    <source>
        <strain evidence="3">wild</strain>
    </source>
</reference>
<accession>A0A6J8E7S9</accession>
<keyword evidence="1" id="KW-1133">Transmembrane helix</keyword>
<dbReference type="OrthoDB" id="6104570at2759"/>
<keyword evidence="3" id="KW-1185">Reference proteome</keyword>
<dbReference type="Proteomes" id="UP000507470">
    <property type="component" value="Unassembled WGS sequence"/>
</dbReference>
<keyword evidence="1" id="KW-0812">Transmembrane</keyword>
<evidence type="ECO:0000256" key="1">
    <source>
        <dbReference type="SAM" id="Phobius"/>
    </source>
</evidence>
<evidence type="ECO:0000313" key="3">
    <source>
        <dbReference type="Proteomes" id="UP000507470"/>
    </source>
</evidence>
<keyword evidence="1" id="KW-0472">Membrane</keyword>
<evidence type="ECO:0000313" key="2">
    <source>
        <dbReference type="EMBL" id="CAC5416178.1"/>
    </source>
</evidence>
<evidence type="ECO:0008006" key="4">
    <source>
        <dbReference type="Google" id="ProtNLM"/>
    </source>
</evidence>
<proteinExistence type="predicted"/>